<sequence>MTPSRGPSRGTNMPRSRMRPVKSVGLVAAMVVGLLGGVAATPSAAASWECDQSITVPKGDAYLIHVPFEFEPIYTGDCFVRHGARGGEVSAIQRSLRYCYGRDIVVDGVFGDKTLAALKNVQSRIGVASDGVYGPRTRDAMSWPRYHESTGQIYGCVRW</sequence>
<evidence type="ECO:0000313" key="3">
    <source>
        <dbReference type="Proteomes" id="UP000473014"/>
    </source>
</evidence>
<protein>
    <recommendedName>
        <fullName evidence="1">Peptidoglycan binding-like domain-containing protein</fullName>
    </recommendedName>
</protein>
<comment type="caution">
    <text evidence="2">The sequence shown here is derived from an EMBL/GenBank/DDBJ whole genome shotgun (WGS) entry which is preliminary data.</text>
</comment>
<dbReference type="OrthoDB" id="3828307at2"/>
<gene>
    <name evidence="2" type="ORF">F0L17_00915</name>
</gene>
<dbReference type="Pfam" id="PF01471">
    <property type="entry name" value="PG_binding_1"/>
    <property type="match status" value="1"/>
</dbReference>
<dbReference type="AlphaFoldDB" id="A0A6G2B664"/>
<dbReference type="Gene3D" id="1.10.101.10">
    <property type="entry name" value="PGBD-like superfamily/PGBD"/>
    <property type="match status" value="1"/>
</dbReference>
<evidence type="ECO:0000259" key="1">
    <source>
        <dbReference type="Pfam" id="PF01471"/>
    </source>
</evidence>
<dbReference type="InterPro" id="IPR036366">
    <property type="entry name" value="PGBDSf"/>
</dbReference>
<name>A0A6G2B664_9ACTN</name>
<organism evidence="2 3">
    <name type="scientific">Streptomyces taklimakanensis</name>
    <dbReference type="NCBI Taxonomy" id="2569853"/>
    <lineage>
        <taxon>Bacteria</taxon>
        <taxon>Bacillati</taxon>
        <taxon>Actinomycetota</taxon>
        <taxon>Actinomycetes</taxon>
        <taxon>Kitasatosporales</taxon>
        <taxon>Streptomycetaceae</taxon>
        <taxon>Streptomyces</taxon>
    </lineage>
</organism>
<keyword evidence="3" id="KW-1185">Reference proteome</keyword>
<evidence type="ECO:0000313" key="2">
    <source>
        <dbReference type="EMBL" id="MTE17714.1"/>
    </source>
</evidence>
<proteinExistence type="predicted"/>
<dbReference type="SUPFAM" id="SSF47090">
    <property type="entry name" value="PGBD-like"/>
    <property type="match status" value="1"/>
</dbReference>
<dbReference type="Proteomes" id="UP000473014">
    <property type="component" value="Unassembled WGS sequence"/>
</dbReference>
<dbReference type="InterPro" id="IPR036365">
    <property type="entry name" value="PGBD-like_sf"/>
</dbReference>
<dbReference type="EMBL" id="WIXO01000001">
    <property type="protein sequence ID" value="MTE17714.1"/>
    <property type="molecule type" value="Genomic_DNA"/>
</dbReference>
<feature type="domain" description="Peptidoglycan binding-like" evidence="1">
    <location>
        <begin position="85"/>
        <end position="141"/>
    </location>
</feature>
<reference evidence="2 3" key="1">
    <citation type="submission" date="2019-11" db="EMBL/GenBank/DDBJ databases">
        <authorList>
            <person name="Yuan L."/>
        </authorList>
    </citation>
    <scope>NUCLEOTIDE SEQUENCE [LARGE SCALE GENOMIC DNA]</scope>
    <source>
        <strain evidence="2 3">TRM43335</strain>
    </source>
</reference>
<accession>A0A6G2B664</accession>
<dbReference type="InterPro" id="IPR002477">
    <property type="entry name" value="Peptidoglycan-bd-like"/>
</dbReference>